<accession>A0ABD8B1W6</accession>
<sequence length="322" mass="37567">MKKELKAQAKSRGIELNDKKIERYVGYGLLIGNKTSEGNASRTGVVKLFDERSIDAICLINELNENKNIRRQQDYIYVLFWRGYPVDLEKLRIRLLEYQTKLIQWFEDRSEYTYDQSEFMDMILSENVGKLPRKVGRPSKQFLARENVEFQETADALFKTGKLFRELLNGTITQGVFREFIQSKSTLSDEPHEELLLQHVNRWIKENAWMNAIKTSNVQDYKDCYELIALLKEYWLVIKQQYGDIYSIPGVGDILNILEEHFHISKLADQPFIYRFVILIFISGGFSRKLTEFLSLPSVYQGWKSIVSDLGSTSGEEVRING</sequence>
<keyword evidence="1" id="KW-0614">Plasmid</keyword>
<organism evidence="1 2">
    <name type="scientific">Paenibacillus amylolyticus</name>
    <dbReference type="NCBI Taxonomy" id="1451"/>
    <lineage>
        <taxon>Bacteria</taxon>
        <taxon>Bacillati</taxon>
        <taxon>Bacillota</taxon>
        <taxon>Bacilli</taxon>
        <taxon>Bacillales</taxon>
        <taxon>Paenibacillaceae</taxon>
        <taxon>Paenibacillus</taxon>
    </lineage>
</organism>
<name>A0ABD8B1W6_PAEAM</name>
<dbReference type="AlphaFoldDB" id="A0ABD8B1W6"/>
<evidence type="ECO:0000313" key="1">
    <source>
        <dbReference type="EMBL" id="WWP23835.1"/>
    </source>
</evidence>
<dbReference type="Proteomes" id="UP001364764">
    <property type="component" value="Plasmid pY5S7-1"/>
</dbReference>
<proteinExistence type="predicted"/>
<evidence type="ECO:0000313" key="2">
    <source>
        <dbReference type="Proteomes" id="UP001364764"/>
    </source>
</evidence>
<protein>
    <submittedName>
        <fullName evidence="1">Uncharacterized protein</fullName>
    </submittedName>
</protein>
<geneLocation type="plasmid" evidence="1 2">
    <name>pY5S7-1</name>
</geneLocation>
<reference evidence="1 2" key="1">
    <citation type="submission" date="2024-02" db="EMBL/GenBank/DDBJ databases">
        <title>Complete sequences of two Paenibacillus sp. strains and one Lysinibacillus strain isolated from the environment on STAA medium highlight biotechnological potential.</title>
        <authorList>
            <person name="Attere S.A."/>
            <person name="Piche L.C."/>
            <person name="Intertaglia L."/>
            <person name="Lami R."/>
            <person name="Charette S.J."/>
            <person name="Vincent A.T."/>
        </authorList>
    </citation>
    <scope>NUCLEOTIDE SEQUENCE [LARGE SCALE GENOMIC DNA]</scope>
    <source>
        <strain evidence="1 2">Y5S-7</strain>
        <plasmid evidence="1 2">pY5S7-1</plasmid>
    </source>
</reference>
<gene>
    <name evidence="1" type="ORF">V6668_31060</name>
</gene>
<dbReference type="RefSeq" id="WP_338709022.1">
    <property type="nucleotide sequence ID" value="NZ_CP145893.1"/>
</dbReference>
<dbReference type="EMBL" id="CP145893">
    <property type="protein sequence ID" value="WWP23835.1"/>
    <property type="molecule type" value="Genomic_DNA"/>
</dbReference>
<dbReference type="GeneID" id="93480011"/>